<evidence type="ECO:0000313" key="2">
    <source>
        <dbReference type="Proteomes" id="UP000029553"/>
    </source>
</evidence>
<dbReference type="EMBL" id="AWOR01000042">
    <property type="protein sequence ID" value="KGH30743.1"/>
    <property type="molecule type" value="Genomic_DNA"/>
</dbReference>
<proteinExistence type="predicted"/>
<organism evidence="1 2">
    <name type="scientific">Comamonas testosteroni</name>
    <name type="common">Pseudomonas testosteroni</name>
    <dbReference type="NCBI Taxonomy" id="285"/>
    <lineage>
        <taxon>Bacteria</taxon>
        <taxon>Pseudomonadati</taxon>
        <taxon>Pseudomonadota</taxon>
        <taxon>Betaproteobacteria</taxon>
        <taxon>Burkholderiales</taxon>
        <taxon>Comamonadaceae</taxon>
        <taxon>Comamonas</taxon>
    </lineage>
</organism>
<evidence type="ECO:0000313" key="1">
    <source>
        <dbReference type="EMBL" id="KGH30743.1"/>
    </source>
</evidence>
<dbReference type="Proteomes" id="UP000029553">
    <property type="component" value="Unassembled WGS sequence"/>
</dbReference>
<dbReference type="AlphaFoldDB" id="A0A096FLU5"/>
<protein>
    <submittedName>
        <fullName evidence="1">Uncharacterized protein</fullName>
    </submittedName>
</protein>
<gene>
    <name evidence="1" type="ORF">P353_09590</name>
</gene>
<comment type="caution">
    <text evidence="1">The sequence shown here is derived from an EMBL/GenBank/DDBJ whole genome shotgun (WGS) entry which is preliminary data.</text>
</comment>
<name>A0A096FLU5_COMTE</name>
<sequence>MPCQAKAPALGDVLLTWIFKKYSGWRLMGKRQPLSSWML</sequence>
<reference evidence="1 2" key="1">
    <citation type="submission" date="2013-09" db="EMBL/GenBank/DDBJ databases">
        <title>High correlation between genotypes and phenotypes of environmental bacteria Comamonas testosteroni strains.</title>
        <authorList>
            <person name="Liu L."/>
            <person name="Zhu W."/>
            <person name="Xia X."/>
            <person name="Xu B."/>
            <person name="Luo M."/>
            <person name="Wang G."/>
        </authorList>
    </citation>
    <scope>NUCLEOTIDE SEQUENCE [LARGE SCALE GENOMIC DNA]</scope>
    <source>
        <strain evidence="1 2">JL40</strain>
    </source>
</reference>
<accession>A0A096FLU5</accession>